<gene>
    <name evidence="1" type="ORF">AFUS01_LOCUS38510</name>
</gene>
<keyword evidence="2" id="KW-1185">Reference proteome</keyword>
<comment type="caution">
    <text evidence="1">The sequence shown here is derived from an EMBL/GenBank/DDBJ whole genome shotgun (WGS) entry which is preliminary data.</text>
</comment>
<organism evidence="1 2">
    <name type="scientific">Allacma fusca</name>
    <dbReference type="NCBI Taxonomy" id="39272"/>
    <lineage>
        <taxon>Eukaryota</taxon>
        <taxon>Metazoa</taxon>
        <taxon>Ecdysozoa</taxon>
        <taxon>Arthropoda</taxon>
        <taxon>Hexapoda</taxon>
        <taxon>Collembola</taxon>
        <taxon>Symphypleona</taxon>
        <taxon>Sminthuridae</taxon>
        <taxon>Allacma</taxon>
    </lineage>
</organism>
<name>A0A8J2LBV1_9HEXA</name>
<dbReference type="Proteomes" id="UP000708208">
    <property type="component" value="Unassembled WGS sequence"/>
</dbReference>
<proteinExistence type="predicted"/>
<evidence type="ECO:0000313" key="1">
    <source>
        <dbReference type="EMBL" id="CAG7828592.1"/>
    </source>
</evidence>
<feature type="non-terminal residue" evidence="1">
    <location>
        <position position="17"/>
    </location>
</feature>
<protein>
    <submittedName>
        <fullName evidence="1">Uncharacterized protein</fullName>
    </submittedName>
</protein>
<feature type="non-terminal residue" evidence="1">
    <location>
        <position position="1"/>
    </location>
</feature>
<accession>A0A8J2LBV1</accession>
<evidence type="ECO:0000313" key="2">
    <source>
        <dbReference type="Proteomes" id="UP000708208"/>
    </source>
</evidence>
<reference evidence="1" key="1">
    <citation type="submission" date="2021-06" db="EMBL/GenBank/DDBJ databases">
        <authorList>
            <person name="Hodson N. C."/>
            <person name="Mongue J. A."/>
            <person name="Jaron S. K."/>
        </authorList>
    </citation>
    <scope>NUCLEOTIDE SEQUENCE</scope>
</reference>
<dbReference type="EMBL" id="CAJVCH010548139">
    <property type="protein sequence ID" value="CAG7828592.1"/>
    <property type="molecule type" value="Genomic_DNA"/>
</dbReference>
<dbReference type="AlphaFoldDB" id="A0A8J2LBV1"/>
<sequence>HPDAGGLDGLILWFDYG</sequence>